<dbReference type="FunFam" id="2.60.40.10:FF:000357">
    <property type="entry name" value="Fc receptor like 1"/>
    <property type="match status" value="1"/>
</dbReference>
<feature type="chain" id="PRO_5043031760" description="Ig-like domain-containing protein" evidence="10">
    <location>
        <begin position="28"/>
        <end position="745"/>
    </location>
</feature>
<evidence type="ECO:0000256" key="9">
    <source>
        <dbReference type="SAM" id="Phobius"/>
    </source>
</evidence>
<comment type="subcellular location">
    <subcellularLocation>
        <location evidence="1">Cell membrane</location>
    </subcellularLocation>
</comment>
<organism evidence="12 13">
    <name type="scientific">Phoxinus phoxinus</name>
    <name type="common">Eurasian minnow</name>
    <dbReference type="NCBI Taxonomy" id="58324"/>
    <lineage>
        <taxon>Eukaryota</taxon>
        <taxon>Metazoa</taxon>
        <taxon>Chordata</taxon>
        <taxon>Craniata</taxon>
        <taxon>Vertebrata</taxon>
        <taxon>Euteleostomi</taxon>
        <taxon>Actinopterygii</taxon>
        <taxon>Neopterygii</taxon>
        <taxon>Teleostei</taxon>
        <taxon>Ostariophysi</taxon>
        <taxon>Cypriniformes</taxon>
        <taxon>Leuciscidae</taxon>
        <taxon>Phoxininae</taxon>
        <taxon>Phoxinus</taxon>
    </lineage>
</organism>
<evidence type="ECO:0000259" key="11">
    <source>
        <dbReference type="PROSITE" id="PS50835"/>
    </source>
</evidence>
<dbReference type="Gene3D" id="2.60.40.10">
    <property type="entry name" value="Immunoglobulins"/>
    <property type="match status" value="3"/>
</dbReference>
<dbReference type="EMBL" id="JAYKXH010000010">
    <property type="protein sequence ID" value="KAK7155170.1"/>
    <property type="molecule type" value="Genomic_DNA"/>
</dbReference>
<keyword evidence="5" id="KW-1015">Disulfide bond</keyword>
<keyword evidence="7" id="KW-0393">Immunoglobulin domain</keyword>
<dbReference type="SMART" id="SM00408">
    <property type="entry name" value="IGc2"/>
    <property type="match status" value="2"/>
</dbReference>
<feature type="domain" description="Ig-like" evidence="11">
    <location>
        <begin position="498"/>
        <end position="587"/>
    </location>
</feature>
<dbReference type="SUPFAM" id="SSF48726">
    <property type="entry name" value="Immunoglobulin"/>
    <property type="match status" value="4"/>
</dbReference>
<dbReference type="GO" id="GO:0009897">
    <property type="term" value="C:external side of plasma membrane"/>
    <property type="evidence" value="ECO:0007669"/>
    <property type="project" value="TreeGrafter"/>
</dbReference>
<comment type="caution">
    <text evidence="12">The sequence shown here is derived from an EMBL/GenBank/DDBJ whole genome shotgun (WGS) entry which is preliminary data.</text>
</comment>
<dbReference type="Pfam" id="PF13895">
    <property type="entry name" value="Ig_2"/>
    <property type="match status" value="3"/>
</dbReference>
<dbReference type="InterPro" id="IPR040878">
    <property type="entry name" value="IL-40-like_Ig"/>
</dbReference>
<feature type="compositionally biased region" description="Polar residues" evidence="8">
    <location>
        <begin position="710"/>
        <end position="725"/>
    </location>
</feature>
<feature type="transmembrane region" description="Helical" evidence="9">
    <location>
        <begin position="594"/>
        <end position="613"/>
    </location>
</feature>
<evidence type="ECO:0000256" key="3">
    <source>
        <dbReference type="ARBA" id="ARBA00022729"/>
    </source>
</evidence>
<dbReference type="Pfam" id="PF13927">
    <property type="entry name" value="Ig_3"/>
    <property type="match status" value="1"/>
</dbReference>
<evidence type="ECO:0000313" key="12">
    <source>
        <dbReference type="EMBL" id="KAK7155170.1"/>
    </source>
</evidence>
<evidence type="ECO:0000256" key="4">
    <source>
        <dbReference type="ARBA" id="ARBA00023136"/>
    </source>
</evidence>
<keyword evidence="4 9" id="KW-0472">Membrane</keyword>
<proteinExistence type="predicted"/>
<keyword evidence="9" id="KW-1133">Transmembrane helix</keyword>
<dbReference type="InterPro" id="IPR050488">
    <property type="entry name" value="Ig_Fc_receptor"/>
</dbReference>
<dbReference type="PANTHER" id="PTHR11481:SF60">
    <property type="entry name" value="IG-LIKE DOMAIN-CONTAINING PROTEIN"/>
    <property type="match status" value="1"/>
</dbReference>
<keyword evidence="13" id="KW-1185">Reference proteome</keyword>
<dbReference type="InterPro" id="IPR003599">
    <property type="entry name" value="Ig_sub"/>
</dbReference>
<dbReference type="AlphaFoldDB" id="A0AAN9H6U9"/>
<dbReference type="PROSITE" id="PS50835">
    <property type="entry name" value="IG_LIKE"/>
    <property type="match status" value="3"/>
</dbReference>
<evidence type="ECO:0000256" key="10">
    <source>
        <dbReference type="SAM" id="SignalP"/>
    </source>
</evidence>
<protein>
    <recommendedName>
        <fullName evidence="11">Ig-like domain-containing protein</fullName>
    </recommendedName>
</protein>
<dbReference type="GO" id="GO:0004888">
    <property type="term" value="F:transmembrane signaling receptor activity"/>
    <property type="evidence" value="ECO:0007669"/>
    <property type="project" value="TreeGrafter"/>
</dbReference>
<dbReference type="SMART" id="SM00409">
    <property type="entry name" value="IG"/>
    <property type="match status" value="3"/>
</dbReference>
<feature type="domain" description="Ig-like" evidence="11">
    <location>
        <begin position="224"/>
        <end position="307"/>
    </location>
</feature>
<sequence>MQVKIQPSLRMGTILLLFLVTSEEACAEGFIKSVTLIIQPRNEVQRSTNVSLKCQAEVSKTAGSHLNYKYKFYKDDLSLSTNQTNPTDSLYSIPDARVSHSGKYKCVVFIEKQNKTSSVEDLTVKGLLAPVLTVDKLRLTEGDGVTAVCTAEGETGVLMFFFRDGPKELSRMKTTSHKDEQKFTLDKGTVNMFCYYSINLDSTIERSSNSNVIKIDIEELGITPDITVMPSTIVTEGDNITFSCSVKMTPQRHSELKIMISHGSTTLSSNMTHEDYTMKFAKANDSGEYECISRLGSVHKSSSLNITVKEIFSIPFLSRDPAEVFEGEHFTIGCHISNISSRIQTEDIKYSIFRDETFVINDNRYSGTAGKATNGKYVCKAEANRITKESSVLLLGAKVLVSKPEITVDGPVIVDKPFWIRCHSENGSLPINYTLKRKNSILNSTKVSHFQEEARFLALISTPSDIRSYLCEAENNGQVSIKMSERLHATVIVPVGKPLLTVLPVPENIEEGNNVTLICGVAKGSPPIRFRFYGSNHTAIHTTTVESNSSSFVLSTVKRKNSGNYYCEAFNMADMSSRSDIVKVEVSLAMWKKALIAVFCMLLVALLVLFIVMRYKAKRGKIEMAAKLSVKPASPKSDDSLTLSLTHGPHYNAHTVEVHNKESVWSERPRDEADQYSLQSPNEGDVDYTEVVHPQTVDPTQIPLRKGTETVYSELQTSQGAPENINHQSLLEYADLNRDLPEPVD</sequence>
<evidence type="ECO:0000256" key="5">
    <source>
        <dbReference type="ARBA" id="ARBA00023157"/>
    </source>
</evidence>
<keyword evidence="2" id="KW-1003">Cell membrane</keyword>
<dbReference type="Pfam" id="PF17736">
    <property type="entry name" value="Ig_C17orf99"/>
    <property type="match status" value="1"/>
</dbReference>
<evidence type="ECO:0000256" key="8">
    <source>
        <dbReference type="SAM" id="MobiDB-lite"/>
    </source>
</evidence>
<feature type="domain" description="Ig-like" evidence="11">
    <location>
        <begin position="32"/>
        <end position="123"/>
    </location>
</feature>
<evidence type="ECO:0000256" key="6">
    <source>
        <dbReference type="ARBA" id="ARBA00023180"/>
    </source>
</evidence>
<dbReference type="GO" id="GO:0007166">
    <property type="term" value="P:cell surface receptor signaling pathway"/>
    <property type="evidence" value="ECO:0007669"/>
    <property type="project" value="TreeGrafter"/>
</dbReference>
<dbReference type="InterPro" id="IPR013783">
    <property type="entry name" value="Ig-like_fold"/>
</dbReference>
<accession>A0AAN9H6U9</accession>
<evidence type="ECO:0000256" key="7">
    <source>
        <dbReference type="ARBA" id="ARBA00023319"/>
    </source>
</evidence>
<dbReference type="InterPro" id="IPR036179">
    <property type="entry name" value="Ig-like_dom_sf"/>
</dbReference>
<dbReference type="InterPro" id="IPR003598">
    <property type="entry name" value="Ig_sub2"/>
</dbReference>
<feature type="signal peptide" evidence="10">
    <location>
        <begin position="1"/>
        <end position="27"/>
    </location>
</feature>
<keyword evidence="3 10" id="KW-0732">Signal</keyword>
<dbReference type="PANTHER" id="PTHR11481">
    <property type="entry name" value="IMMUNOGLOBULIN FC RECEPTOR"/>
    <property type="match status" value="1"/>
</dbReference>
<dbReference type="GO" id="GO:0006955">
    <property type="term" value="P:immune response"/>
    <property type="evidence" value="ECO:0007669"/>
    <property type="project" value="TreeGrafter"/>
</dbReference>
<dbReference type="Proteomes" id="UP001364617">
    <property type="component" value="Unassembled WGS sequence"/>
</dbReference>
<gene>
    <name evidence="12" type="ORF">R3I93_009958</name>
</gene>
<dbReference type="PIRSF" id="PIRSF000615">
    <property type="entry name" value="TyrPK_CSF1-R"/>
    <property type="match status" value="1"/>
</dbReference>
<reference evidence="12 13" key="1">
    <citation type="submission" date="2024-02" db="EMBL/GenBank/DDBJ databases">
        <title>Chromosome-level genome assembly of the Eurasian Minnow (Phoxinus phoxinus).</title>
        <authorList>
            <person name="Oriowo T.O."/>
            <person name="Martin S."/>
            <person name="Stange M."/>
            <person name="Chrysostomakis Y."/>
            <person name="Brown T."/>
            <person name="Winkler S."/>
            <person name="Kukowka S."/>
            <person name="Myers E.W."/>
            <person name="Bohne A."/>
        </authorList>
    </citation>
    <scope>NUCLEOTIDE SEQUENCE [LARGE SCALE GENOMIC DNA]</scope>
    <source>
        <strain evidence="12">ZFMK-TIS-60720</strain>
        <tissue evidence="12">Whole Organism</tissue>
    </source>
</reference>
<evidence type="ECO:0000256" key="2">
    <source>
        <dbReference type="ARBA" id="ARBA00022475"/>
    </source>
</evidence>
<evidence type="ECO:0000313" key="13">
    <source>
        <dbReference type="Proteomes" id="UP001364617"/>
    </source>
</evidence>
<name>A0AAN9H6U9_9TELE</name>
<dbReference type="InterPro" id="IPR007110">
    <property type="entry name" value="Ig-like_dom"/>
</dbReference>
<feature type="region of interest" description="Disordered" evidence="8">
    <location>
        <begin position="662"/>
        <end position="725"/>
    </location>
</feature>
<keyword evidence="6" id="KW-0325">Glycoprotein</keyword>
<feature type="compositionally biased region" description="Basic and acidic residues" evidence="8">
    <location>
        <begin position="662"/>
        <end position="673"/>
    </location>
</feature>
<evidence type="ECO:0000256" key="1">
    <source>
        <dbReference type="ARBA" id="ARBA00004236"/>
    </source>
</evidence>
<keyword evidence="9" id="KW-0812">Transmembrane</keyword>